<evidence type="ECO:0000313" key="3">
    <source>
        <dbReference type="Proteomes" id="UP000766336"/>
    </source>
</evidence>
<accession>A0ABS5Q9E3</accession>
<dbReference type="EMBL" id="JAHCDA010000001">
    <property type="protein sequence ID" value="MBS7809816.1"/>
    <property type="molecule type" value="Genomic_DNA"/>
</dbReference>
<organism evidence="2 3">
    <name type="scientific">Roseococcus pinisoli</name>
    <dbReference type="NCBI Taxonomy" id="2835040"/>
    <lineage>
        <taxon>Bacteria</taxon>
        <taxon>Pseudomonadati</taxon>
        <taxon>Pseudomonadota</taxon>
        <taxon>Alphaproteobacteria</taxon>
        <taxon>Acetobacterales</taxon>
        <taxon>Roseomonadaceae</taxon>
        <taxon>Roseococcus</taxon>
    </lineage>
</organism>
<name>A0ABS5Q9E3_9PROT</name>
<proteinExistence type="predicted"/>
<reference evidence="2 3" key="1">
    <citation type="submission" date="2021-05" db="EMBL/GenBank/DDBJ databases">
        <title>Roseococcus sp. XZZS9, whole genome shotgun sequencing project.</title>
        <authorList>
            <person name="Zhao G."/>
            <person name="Shen L."/>
        </authorList>
    </citation>
    <scope>NUCLEOTIDE SEQUENCE [LARGE SCALE GENOMIC DNA]</scope>
    <source>
        <strain evidence="2 3">XZZS9</strain>
    </source>
</reference>
<evidence type="ECO:0000313" key="2">
    <source>
        <dbReference type="EMBL" id="MBS7809816.1"/>
    </source>
</evidence>
<evidence type="ECO:0000256" key="1">
    <source>
        <dbReference type="SAM" id="SignalP"/>
    </source>
</evidence>
<keyword evidence="3" id="KW-1185">Reference proteome</keyword>
<dbReference type="Proteomes" id="UP000766336">
    <property type="component" value="Unassembled WGS sequence"/>
</dbReference>
<sequence length="125" mass="13467">MFRRPMFAVCLAVMAASPAFAQKSAPSTGGSPGGNPGFRLENSTSNIINNVYASPTSNNSWGNDRLGSNEVIQAGASRDFQLPPGECMYDVRVVYQGGVAEERRRVNACTERTVVLPMAAQRLVR</sequence>
<feature type="signal peptide" evidence="1">
    <location>
        <begin position="1"/>
        <end position="21"/>
    </location>
</feature>
<gene>
    <name evidence="2" type="ORF">KHU32_02630</name>
</gene>
<comment type="caution">
    <text evidence="2">The sequence shown here is derived from an EMBL/GenBank/DDBJ whole genome shotgun (WGS) entry which is preliminary data.</text>
</comment>
<keyword evidence="1" id="KW-0732">Signal</keyword>
<evidence type="ECO:0008006" key="4">
    <source>
        <dbReference type="Google" id="ProtNLM"/>
    </source>
</evidence>
<feature type="chain" id="PRO_5045167680" description="Secreted protein" evidence="1">
    <location>
        <begin position="22"/>
        <end position="125"/>
    </location>
</feature>
<protein>
    <recommendedName>
        <fullName evidence="4">Secreted protein</fullName>
    </recommendedName>
</protein>
<dbReference type="RefSeq" id="WP_213668479.1">
    <property type="nucleotide sequence ID" value="NZ_JAHCDA010000001.1"/>
</dbReference>